<dbReference type="Pfam" id="PF00069">
    <property type="entry name" value="Pkinase"/>
    <property type="match status" value="1"/>
</dbReference>
<dbReference type="InterPro" id="IPR017441">
    <property type="entry name" value="Protein_kinase_ATP_BS"/>
</dbReference>
<comment type="catalytic activity">
    <reaction evidence="8">
        <text>L-threonyl-[protein] + ATP = O-phospho-L-threonyl-[protein] + ADP + H(+)</text>
        <dbReference type="Rhea" id="RHEA:46608"/>
        <dbReference type="Rhea" id="RHEA-COMP:11060"/>
        <dbReference type="Rhea" id="RHEA-COMP:11605"/>
        <dbReference type="ChEBI" id="CHEBI:15378"/>
        <dbReference type="ChEBI" id="CHEBI:30013"/>
        <dbReference type="ChEBI" id="CHEBI:30616"/>
        <dbReference type="ChEBI" id="CHEBI:61977"/>
        <dbReference type="ChEBI" id="CHEBI:456216"/>
        <dbReference type="EC" id="2.7.11.1"/>
    </reaction>
</comment>
<dbReference type="InterPro" id="IPR050660">
    <property type="entry name" value="NEK_Ser/Thr_kinase"/>
</dbReference>
<evidence type="ECO:0000259" key="12">
    <source>
        <dbReference type="PROSITE" id="PS50011"/>
    </source>
</evidence>
<feature type="binding site" evidence="10">
    <location>
        <position position="35"/>
    </location>
    <ligand>
        <name>ATP</name>
        <dbReference type="ChEBI" id="CHEBI:30616"/>
    </ligand>
</feature>
<proteinExistence type="inferred from homology"/>
<dbReference type="Gene3D" id="1.10.510.10">
    <property type="entry name" value="Transferase(Phosphotransferase) domain 1"/>
    <property type="match status" value="1"/>
</dbReference>
<dbReference type="GO" id="GO:0004674">
    <property type="term" value="F:protein serine/threonine kinase activity"/>
    <property type="evidence" value="ECO:0007669"/>
    <property type="project" value="UniProtKB-KW"/>
</dbReference>
<evidence type="ECO:0000256" key="2">
    <source>
        <dbReference type="ARBA" id="ARBA00012513"/>
    </source>
</evidence>
<keyword evidence="3 11" id="KW-0723">Serine/threonine-protein kinase</keyword>
<dbReference type="AlphaFoldDB" id="A0AAN6Q655"/>
<evidence type="ECO:0000256" key="3">
    <source>
        <dbReference type="ARBA" id="ARBA00022527"/>
    </source>
</evidence>
<gene>
    <name evidence="13" type="ORF">N658DRAFT_62919</name>
</gene>
<evidence type="ECO:0000256" key="10">
    <source>
        <dbReference type="PROSITE-ProRule" id="PRU10141"/>
    </source>
</evidence>
<evidence type="ECO:0000313" key="14">
    <source>
        <dbReference type="Proteomes" id="UP001305647"/>
    </source>
</evidence>
<evidence type="ECO:0000313" key="13">
    <source>
        <dbReference type="EMBL" id="KAK4101497.1"/>
    </source>
</evidence>
<evidence type="ECO:0000256" key="7">
    <source>
        <dbReference type="ARBA" id="ARBA00022840"/>
    </source>
</evidence>
<dbReference type="InterPro" id="IPR000719">
    <property type="entry name" value="Prot_kinase_dom"/>
</dbReference>
<organism evidence="13 14">
    <name type="scientific">Parathielavia hyrcaniae</name>
    <dbReference type="NCBI Taxonomy" id="113614"/>
    <lineage>
        <taxon>Eukaryota</taxon>
        <taxon>Fungi</taxon>
        <taxon>Dikarya</taxon>
        <taxon>Ascomycota</taxon>
        <taxon>Pezizomycotina</taxon>
        <taxon>Sordariomycetes</taxon>
        <taxon>Sordariomycetidae</taxon>
        <taxon>Sordariales</taxon>
        <taxon>Chaetomiaceae</taxon>
        <taxon>Parathielavia</taxon>
    </lineage>
</organism>
<dbReference type="InterPro" id="IPR011009">
    <property type="entry name" value="Kinase-like_dom_sf"/>
</dbReference>
<dbReference type="SUPFAM" id="SSF56112">
    <property type="entry name" value="Protein kinase-like (PK-like)"/>
    <property type="match status" value="1"/>
</dbReference>
<reference evidence="13" key="1">
    <citation type="journal article" date="2023" name="Mol. Phylogenet. Evol.">
        <title>Genome-scale phylogeny and comparative genomics of the fungal order Sordariales.</title>
        <authorList>
            <person name="Hensen N."/>
            <person name="Bonometti L."/>
            <person name="Westerberg I."/>
            <person name="Brannstrom I.O."/>
            <person name="Guillou S."/>
            <person name="Cros-Aarteil S."/>
            <person name="Calhoun S."/>
            <person name="Haridas S."/>
            <person name="Kuo A."/>
            <person name="Mondo S."/>
            <person name="Pangilinan J."/>
            <person name="Riley R."/>
            <person name="LaButti K."/>
            <person name="Andreopoulos B."/>
            <person name="Lipzen A."/>
            <person name="Chen C."/>
            <person name="Yan M."/>
            <person name="Daum C."/>
            <person name="Ng V."/>
            <person name="Clum A."/>
            <person name="Steindorff A."/>
            <person name="Ohm R.A."/>
            <person name="Martin F."/>
            <person name="Silar P."/>
            <person name="Natvig D.O."/>
            <person name="Lalanne C."/>
            <person name="Gautier V."/>
            <person name="Ament-Velasquez S.L."/>
            <person name="Kruys A."/>
            <person name="Hutchinson M.I."/>
            <person name="Powell A.J."/>
            <person name="Barry K."/>
            <person name="Miller A.N."/>
            <person name="Grigoriev I.V."/>
            <person name="Debuchy R."/>
            <person name="Gladieux P."/>
            <person name="Hiltunen Thoren M."/>
            <person name="Johannesson H."/>
        </authorList>
    </citation>
    <scope>NUCLEOTIDE SEQUENCE</scope>
    <source>
        <strain evidence="13">CBS 757.83</strain>
    </source>
</reference>
<sequence length="311" mass="35383">MRQLQHLVLEELGSGGFGTVFKTCLIPSRRVIAVKVLHQADHDGNEHWENSVELAHRGEGTILPRLDHPHIIRSFHSQGWGTPQVEIFMDLMDGTLADLAWSLGRPSRALADFVLCQMLDALDYLRVLGYVHRDVKPQNIFYSQAPSSRPQHFTVTDTATDTDTDTDGALHLPLLLRHHRFRLGDFGLCDSELAVSALEPRGSYPYLAPELVAVAARRRRRRRRRQHGQSHKSDVWALYVTVLWTLDVRGLRRAMERRFVFGAVLAGEALDADNGLQHLEWMAQVNPRHRATAGQMLRVLGWEEEEEESVE</sequence>
<evidence type="ECO:0000256" key="4">
    <source>
        <dbReference type="ARBA" id="ARBA00022679"/>
    </source>
</evidence>
<dbReference type="PROSITE" id="PS50011">
    <property type="entry name" value="PROTEIN_KINASE_DOM"/>
    <property type="match status" value="1"/>
</dbReference>
<dbReference type="CDD" id="cd00180">
    <property type="entry name" value="PKc"/>
    <property type="match status" value="1"/>
</dbReference>
<reference evidence="13" key="2">
    <citation type="submission" date="2023-05" db="EMBL/GenBank/DDBJ databases">
        <authorList>
            <consortium name="Lawrence Berkeley National Laboratory"/>
            <person name="Steindorff A."/>
            <person name="Hensen N."/>
            <person name="Bonometti L."/>
            <person name="Westerberg I."/>
            <person name="Brannstrom I.O."/>
            <person name="Guillou S."/>
            <person name="Cros-Aarteil S."/>
            <person name="Calhoun S."/>
            <person name="Haridas S."/>
            <person name="Kuo A."/>
            <person name="Mondo S."/>
            <person name="Pangilinan J."/>
            <person name="Riley R."/>
            <person name="Labutti K."/>
            <person name="Andreopoulos B."/>
            <person name="Lipzen A."/>
            <person name="Chen C."/>
            <person name="Yanf M."/>
            <person name="Daum C."/>
            <person name="Ng V."/>
            <person name="Clum A."/>
            <person name="Ohm R."/>
            <person name="Martin F."/>
            <person name="Silar P."/>
            <person name="Natvig D."/>
            <person name="Lalanne C."/>
            <person name="Gautier V."/>
            <person name="Ament-Velasquez S.L."/>
            <person name="Kruys A."/>
            <person name="Hutchinson M.I."/>
            <person name="Powell A.J."/>
            <person name="Barry K."/>
            <person name="Miller A.N."/>
            <person name="Grigoriev I.V."/>
            <person name="Debuchy R."/>
            <person name="Gladieux P."/>
            <person name="Thoren M.H."/>
            <person name="Johannesson H."/>
        </authorList>
    </citation>
    <scope>NUCLEOTIDE SEQUENCE</scope>
    <source>
        <strain evidence="13">CBS 757.83</strain>
    </source>
</reference>
<evidence type="ECO:0000256" key="1">
    <source>
        <dbReference type="ARBA" id="ARBA00010886"/>
    </source>
</evidence>
<dbReference type="PANTHER" id="PTHR43671:SF98">
    <property type="entry name" value="SERINE_THREONINE-PROTEIN KINASE NEK11"/>
    <property type="match status" value="1"/>
</dbReference>
<evidence type="ECO:0000256" key="8">
    <source>
        <dbReference type="ARBA" id="ARBA00047899"/>
    </source>
</evidence>
<dbReference type="GO" id="GO:0005524">
    <property type="term" value="F:ATP binding"/>
    <property type="evidence" value="ECO:0007669"/>
    <property type="project" value="UniProtKB-UniRule"/>
</dbReference>
<evidence type="ECO:0000256" key="6">
    <source>
        <dbReference type="ARBA" id="ARBA00022777"/>
    </source>
</evidence>
<evidence type="ECO:0000256" key="9">
    <source>
        <dbReference type="ARBA" id="ARBA00048679"/>
    </source>
</evidence>
<dbReference type="Proteomes" id="UP001305647">
    <property type="component" value="Unassembled WGS sequence"/>
</dbReference>
<keyword evidence="7 10" id="KW-0067">ATP-binding</keyword>
<dbReference type="PANTHER" id="PTHR43671">
    <property type="entry name" value="SERINE/THREONINE-PROTEIN KINASE NEK"/>
    <property type="match status" value="1"/>
</dbReference>
<keyword evidence="4" id="KW-0808">Transferase</keyword>
<keyword evidence="14" id="KW-1185">Reference proteome</keyword>
<comment type="caution">
    <text evidence="13">The sequence shown here is derived from an EMBL/GenBank/DDBJ whole genome shotgun (WGS) entry which is preliminary data.</text>
</comment>
<dbReference type="EMBL" id="MU863635">
    <property type="protein sequence ID" value="KAK4101497.1"/>
    <property type="molecule type" value="Genomic_DNA"/>
</dbReference>
<comment type="catalytic activity">
    <reaction evidence="9">
        <text>L-seryl-[protein] + ATP = O-phospho-L-seryl-[protein] + ADP + H(+)</text>
        <dbReference type="Rhea" id="RHEA:17989"/>
        <dbReference type="Rhea" id="RHEA-COMP:9863"/>
        <dbReference type="Rhea" id="RHEA-COMP:11604"/>
        <dbReference type="ChEBI" id="CHEBI:15378"/>
        <dbReference type="ChEBI" id="CHEBI:29999"/>
        <dbReference type="ChEBI" id="CHEBI:30616"/>
        <dbReference type="ChEBI" id="CHEBI:83421"/>
        <dbReference type="ChEBI" id="CHEBI:456216"/>
        <dbReference type="EC" id="2.7.11.1"/>
    </reaction>
</comment>
<comment type="similarity">
    <text evidence="1">Belongs to the protein kinase superfamily. NEK Ser/Thr protein kinase family. NIMA subfamily.</text>
</comment>
<dbReference type="SMART" id="SM00220">
    <property type="entry name" value="S_TKc"/>
    <property type="match status" value="1"/>
</dbReference>
<dbReference type="EC" id="2.7.11.1" evidence="2"/>
<dbReference type="PROSITE" id="PS00108">
    <property type="entry name" value="PROTEIN_KINASE_ST"/>
    <property type="match status" value="1"/>
</dbReference>
<name>A0AAN6Q655_9PEZI</name>
<accession>A0AAN6Q655</accession>
<evidence type="ECO:0000256" key="5">
    <source>
        <dbReference type="ARBA" id="ARBA00022741"/>
    </source>
</evidence>
<dbReference type="InterPro" id="IPR008271">
    <property type="entry name" value="Ser/Thr_kinase_AS"/>
</dbReference>
<protein>
    <recommendedName>
        <fullName evidence="2">non-specific serine/threonine protein kinase</fullName>
        <ecNumber evidence="2">2.7.11.1</ecNumber>
    </recommendedName>
</protein>
<evidence type="ECO:0000256" key="11">
    <source>
        <dbReference type="RuleBase" id="RU000304"/>
    </source>
</evidence>
<keyword evidence="5 10" id="KW-0547">Nucleotide-binding</keyword>
<feature type="domain" description="Protein kinase" evidence="12">
    <location>
        <begin position="6"/>
        <end position="303"/>
    </location>
</feature>
<keyword evidence="6 13" id="KW-0418">Kinase</keyword>
<dbReference type="PROSITE" id="PS00107">
    <property type="entry name" value="PROTEIN_KINASE_ATP"/>
    <property type="match status" value="1"/>
</dbReference>